<dbReference type="AlphaFoldDB" id="A0A8B7PCC3"/>
<dbReference type="Gene3D" id="3.90.1150.10">
    <property type="entry name" value="Aspartate Aminotransferase, domain 1"/>
    <property type="match status" value="1"/>
</dbReference>
<dbReference type="GeneID" id="108678888"/>
<reference evidence="6" key="1">
    <citation type="submission" date="2025-08" db="UniProtKB">
        <authorList>
            <consortium name="RefSeq"/>
        </authorList>
    </citation>
    <scope>IDENTIFICATION</scope>
    <source>
        <tissue evidence="6">Whole organism</tissue>
    </source>
</reference>
<dbReference type="InterPro" id="IPR005814">
    <property type="entry name" value="Aminotrans_3"/>
</dbReference>
<dbReference type="CDD" id="cd00610">
    <property type="entry name" value="OAT_like"/>
    <property type="match status" value="1"/>
</dbReference>
<dbReference type="Gene3D" id="3.40.640.10">
    <property type="entry name" value="Type I PLP-dependent aspartate aminotransferase-like (Major domain)"/>
    <property type="match status" value="1"/>
</dbReference>
<dbReference type="KEGG" id="hazt:108678888"/>
<evidence type="ECO:0000256" key="4">
    <source>
        <dbReference type="SAM" id="MobiDB-lite"/>
    </source>
</evidence>
<feature type="region of interest" description="Disordered" evidence="4">
    <location>
        <begin position="422"/>
        <end position="463"/>
    </location>
</feature>
<dbReference type="GO" id="GO:0005739">
    <property type="term" value="C:mitochondrion"/>
    <property type="evidence" value="ECO:0007669"/>
    <property type="project" value="TreeGrafter"/>
</dbReference>
<dbReference type="RefSeq" id="XP_018022871.1">
    <property type="nucleotide sequence ID" value="XM_018167382.2"/>
</dbReference>
<dbReference type="OMA" id="GHPICAA"/>
<dbReference type="PANTHER" id="PTHR45688">
    <property type="match status" value="1"/>
</dbReference>
<sequence>MDSFNKVFSDPDMRDDCGTSPTICKAYKQYCYTPGRQEYLDMVTYTAHVGHNHPLIVSAGQSQLRQLLAGQGFYSQPLLDLVKTLHSILPSSLKHQYVINSGSEANDLALRLARNYTNGDDFIVFEGAYHGSLSNLLDLSTPALELLQLQKSPETHIVHPPDLYGGPFRDDDPDACNKYVAEVEAAITDIKERGGKLAAFICEPISVACGALVPPRLYFKKVFELVHQAGGVVIADETGCGMGRAGEHYWTFQHFDIVPDIVTVGKSIGNGFPLGIAITTKEVADSLGEHYSTFGGNPVASCIAKSVLEVIHGEMMLTSARSVGKFLVSELRSVQERVQSVGEVRGRGLCLGIVIVRDKETRQPHPQLARNIVARLERKGFLVSRGGLHKNVLLLTPPLCITQLDARQFTAAFEDALTEALSHPGVPGSSVSTSQGPDATPVPARTESHETEASSGNPLQMNKERKLIDEVITCPGNQVVLADDEELANKRRKTE</sequence>
<accession>A0A8B7PCC3</accession>
<dbReference type="PANTHER" id="PTHR45688:SF13">
    <property type="entry name" value="ALANINE--GLYOXYLATE AMINOTRANSFERASE 2-LIKE"/>
    <property type="match status" value="1"/>
</dbReference>
<dbReference type="InterPro" id="IPR015424">
    <property type="entry name" value="PyrdxlP-dep_Trfase"/>
</dbReference>
<evidence type="ECO:0000256" key="3">
    <source>
        <dbReference type="RuleBase" id="RU003560"/>
    </source>
</evidence>
<evidence type="ECO:0000256" key="2">
    <source>
        <dbReference type="ARBA" id="ARBA00022898"/>
    </source>
</evidence>
<dbReference type="Pfam" id="PF00202">
    <property type="entry name" value="Aminotran_3"/>
    <property type="match status" value="1"/>
</dbReference>
<evidence type="ECO:0000313" key="5">
    <source>
        <dbReference type="Proteomes" id="UP000694843"/>
    </source>
</evidence>
<organism evidence="5 6">
    <name type="scientific">Hyalella azteca</name>
    <name type="common">Amphipod</name>
    <dbReference type="NCBI Taxonomy" id="294128"/>
    <lineage>
        <taxon>Eukaryota</taxon>
        <taxon>Metazoa</taxon>
        <taxon>Ecdysozoa</taxon>
        <taxon>Arthropoda</taxon>
        <taxon>Crustacea</taxon>
        <taxon>Multicrustacea</taxon>
        <taxon>Malacostraca</taxon>
        <taxon>Eumalacostraca</taxon>
        <taxon>Peracarida</taxon>
        <taxon>Amphipoda</taxon>
        <taxon>Senticaudata</taxon>
        <taxon>Talitrida</taxon>
        <taxon>Talitroidea</taxon>
        <taxon>Hyalellidae</taxon>
        <taxon>Hyalella</taxon>
    </lineage>
</organism>
<gene>
    <name evidence="6" type="primary">LOC108678888</name>
</gene>
<evidence type="ECO:0000256" key="1">
    <source>
        <dbReference type="ARBA" id="ARBA00008954"/>
    </source>
</evidence>
<name>A0A8B7PCC3_HYAAZ</name>
<keyword evidence="2 3" id="KW-0663">Pyridoxal phosphate</keyword>
<comment type="similarity">
    <text evidence="1 3">Belongs to the class-III pyridoxal-phosphate-dependent aminotransferase family.</text>
</comment>
<dbReference type="SUPFAM" id="SSF53383">
    <property type="entry name" value="PLP-dependent transferases"/>
    <property type="match status" value="1"/>
</dbReference>
<dbReference type="GO" id="GO:0030170">
    <property type="term" value="F:pyridoxal phosphate binding"/>
    <property type="evidence" value="ECO:0007669"/>
    <property type="project" value="InterPro"/>
</dbReference>
<dbReference type="OrthoDB" id="10261433at2759"/>
<proteinExistence type="inferred from homology"/>
<dbReference type="GO" id="GO:0008483">
    <property type="term" value="F:transaminase activity"/>
    <property type="evidence" value="ECO:0007669"/>
    <property type="project" value="InterPro"/>
</dbReference>
<evidence type="ECO:0000313" key="6">
    <source>
        <dbReference type="RefSeq" id="XP_018022871.1"/>
    </source>
</evidence>
<dbReference type="InterPro" id="IPR015422">
    <property type="entry name" value="PyrdxlP-dep_Trfase_small"/>
</dbReference>
<keyword evidence="5" id="KW-1185">Reference proteome</keyword>
<dbReference type="Proteomes" id="UP000694843">
    <property type="component" value="Unplaced"/>
</dbReference>
<protein>
    <submittedName>
        <fullName evidence="6">5-phosphohydroxy-L-lysine phospho-lyase isoform X1</fullName>
    </submittedName>
</protein>
<dbReference type="InterPro" id="IPR015421">
    <property type="entry name" value="PyrdxlP-dep_Trfase_major"/>
</dbReference>